<evidence type="ECO:0000256" key="10">
    <source>
        <dbReference type="ARBA" id="ARBA00023098"/>
    </source>
</evidence>
<evidence type="ECO:0000313" key="15">
    <source>
        <dbReference type="EMBL" id="PLX18011.1"/>
    </source>
</evidence>
<keyword evidence="3 13" id="KW-0808">Transferase</keyword>
<reference evidence="15 16" key="1">
    <citation type="submission" date="2017-11" db="EMBL/GenBank/DDBJ databases">
        <title>Genome-resolved metagenomics identifies genetic mobility, metabolic interactions, and unexpected diversity in perchlorate-reducing communities.</title>
        <authorList>
            <person name="Barnum T.P."/>
            <person name="Figueroa I.A."/>
            <person name="Carlstrom C.I."/>
            <person name="Lucas L.N."/>
            <person name="Engelbrektson A.L."/>
            <person name="Coates J.D."/>
        </authorList>
    </citation>
    <scope>NUCLEOTIDE SEQUENCE [LARGE SCALE GENOMIC DNA]</scope>
    <source>
        <strain evidence="15">BM706</strain>
    </source>
</reference>
<accession>A0A2N5ZH84</accession>
<dbReference type="NCBIfam" id="TIGR00515">
    <property type="entry name" value="accD"/>
    <property type="match status" value="1"/>
</dbReference>
<dbReference type="InterPro" id="IPR000438">
    <property type="entry name" value="Acetyl_CoA_COase_Trfase_b_su"/>
</dbReference>
<evidence type="ECO:0000256" key="11">
    <source>
        <dbReference type="ARBA" id="ARBA00023160"/>
    </source>
</evidence>
<proteinExistence type="inferred from homology"/>
<evidence type="ECO:0000256" key="12">
    <source>
        <dbReference type="ARBA" id="ARBA00025280"/>
    </source>
</evidence>
<dbReference type="HAMAP" id="MF_01395">
    <property type="entry name" value="AcetylCoA_CT_beta"/>
    <property type="match status" value="1"/>
</dbReference>
<dbReference type="Proteomes" id="UP000234857">
    <property type="component" value="Unassembled WGS sequence"/>
</dbReference>
<gene>
    <name evidence="13" type="primary">accD</name>
    <name evidence="15" type="ORF">C0601_05885</name>
</gene>
<keyword evidence="8 13" id="KW-0862">Zinc</keyword>
<comment type="function">
    <text evidence="12 13">Component of the acetyl coenzyme A carboxylase (ACC) complex. Biotin carboxylase (BC) catalyzes the carboxylation of biotin on its carrier protein (BCCP) and then the CO(2) group is transferred by the transcarboxylase to acetyl-CoA to form malonyl-CoA.</text>
</comment>
<dbReference type="PRINTS" id="PR01070">
    <property type="entry name" value="ACCCTRFRASEB"/>
</dbReference>
<dbReference type="Pfam" id="PF01039">
    <property type="entry name" value="Carboxyl_trans"/>
    <property type="match status" value="1"/>
</dbReference>
<feature type="zinc finger region" description="C4-type" evidence="13">
    <location>
        <begin position="17"/>
        <end position="39"/>
    </location>
</feature>
<dbReference type="EMBL" id="PKTG01000075">
    <property type="protein sequence ID" value="PLX18011.1"/>
    <property type="molecule type" value="Genomic_DNA"/>
</dbReference>
<dbReference type="Gene3D" id="3.90.226.10">
    <property type="entry name" value="2-enoyl-CoA Hydratase, Chain A, domain 1"/>
    <property type="match status" value="1"/>
</dbReference>
<dbReference type="GO" id="GO:0016743">
    <property type="term" value="F:carboxyl- or carbamoyltransferase activity"/>
    <property type="evidence" value="ECO:0007669"/>
    <property type="project" value="UniProtKB-UniRule"/>
</dbReference>
<evidence type="ECO:0000313" key="16">
    <source>
        <dbReference type="Proteomes" id="UP000234857"/>
    </source>
</evidence>
<keyword evidence="4 13" id="KW-0479">Metal-binding</keyword>
<dbReference type="SUPFAM" id="SSF52096">
    <property type="entry name" value="ClpP/crotonase"/>
    <property type="match status" value="1"/>
</dbReference>
<feature type="binding site" evidence="13">
    <location>
        <position position="20"/>
    </location>
    <ligand>
        <name>Zn(2+)</name>
        <dbReference type="ChEBI" id="CHEBI:29105"/>
    </ligand>
</feature>
<dbReference type="GO" id="GO:2001295">
    <property type="term" value="P:malonyl-CoA biosynthetic process"/>
    <property type="evidence" value="ECO:0007669"/>
    <property type="project" value="UniProtKB-UniRule"/>
</dbReference>
<evidence type="ECO:0000256" key="4">
    <source>
        <dbReference type="ARBA" id="ARBA00022723"/>
    </source>
</evidence>
<keyword evidence="13" id="KW-0963">Cytoplasm</keyword>
<comment type="cofactor">
    <cofactor evidence="13">
        <name>Zn(2+)</name>
        <dbReference type="ChEBI" id="CHEBI:29105"/>
    </cofactor>
    <text evidence="13">Binds 1 zinc ion per subunit.</text>
</comment>
<keyword evidence="2 13" id="KW-0444">Lipid biosynthesis</keyword>
<comment type="pathway">
    <text evidence="13">Lipid metabolism; malonyl-CoA biosynthesis; malonyl-CoA from acetyl-CoA: step 1/1.</text>
</comment>
<evidence type="ECO:0000256" key="13">
    <source>
        <dbReference type="HAMAP-Rule" id="MF_01395"/>
    </source>
</evidence>
<keyword evidence="9 13" id="KW-0067">ATP-binding</keyword>
<dbReference type="InterPro" id="IPR041010">
    <property type="entry name" value="Znf-ACC"/>
</dbReference>
<evidence type="ECO:0000256" key="1">
    <source>
        <dbReference type="ARBA" id="ARBA00004496"/>
    </source>
</evidence>
<feature type="binding site" evidence="13">
    <location>
        <position position="39"/>
    </location>
    <ligand>
        <name>Zn(2+)</name>
        <dbReference type="ChEBI" id="CHEBI:29105"/>
    </ligand>
</feature>
<dbReference type="EC" id="2.1.3.15" evidence="13"/>
<evidence type="ECO:0000256" key="9">
    <source>
        <dbReference type="ARBA" id="ARBA00022840"/>
    </source>
</evidence>
<comment type="caution">
    <text evidence="15">The sequence shown here is derived from an EMBL/GenBank/DDBJ whole genome shotgun (WGS) entry which is preliminary data.</text>
</comment>
<evidence type="ECO:0000256" key="3">
    <source>
        <dbReference type="ARBA" id="ARBA00022679"/>
    </source>
</evidence>
<dbReference type="InterPro" id="IPR034733">
    <property type="entry name" value="AcCoA_carboxyl_beta"/>
</dbReference>
<comment type="subunit">
    <text evidence="13">Acetyl-CoA carboxylase is a heterohexamer composed of biotin carboxyl carrier protein (AccB), biotin carboxylase (AccC) and two subunits each of ACCase subunit alpha (AccA) and ACCase subunit beta (AccD).</text>
</comment>
<comment type="subcellular location">
    <subcellularLocation>
        <location evidence="1 13">Cytoplasm</location>
    </subcellularLocation>
</comment>
<dbReference type="InterPro" id="IPR011762">
    <property type="entry name" value="COA_CT_N"/>
</dbReference>
<keyword evidence="10 13" id="KW-0443">Lipid metabolism</keyword>
<keyword evidence="7 13" id="KW-0276">Fatty acid metabolism</keyword>
<keyword evidence="11 13" id="KW-0275">Fatty acid biosynthesis</keyword>
<dbReference type="PANTHER" id="PTHR42995:SF5">
    <property type="entry name" value="ACETYL-COENZYME A CARBOXYLASE CARBOXYL TRANSFERASE SUBUNIT BETA, CHLOROPLASTIC"/>
    <property type="match status" value="1"/>
</dbReference>
<dbReference type="PANTHER" id="PTHR42995">
    <property type="entry name" value="ACETYL-COENZYME A CARBOXYLASE CARBOXYL TRANSFERASE SUBUNIT BETA, CHLOROPLASTIC"/>
    <property type="match status" value="1"/>
</dbReference>
<dbReference type="UniPathway" id="UPA00655">
    <property type="reaction ID" value="UER00711"/>
</dbReference>
<protein>
    <recommendedName>
        <fullName evidence="13">Acetyl-coenzyme A carboxylase carboxyl transferase subunit beta</fullName>
        <shortName evidence="13">ACCase subunit beta</shortName>
        <shortName evidence="13">Acetyl-CoA carboxylase carboxyltransferase subunit beta</shortName>
        <ecNumber evidence="13">2.1.3.15</ecNumber>
    </recommendedName>
</protein>
<evidence type="ECO:0000256" key="5">
    <source>
        <dbReference type="ARBA" id="ARBA00022741"/>
    </source>
</evidence>
<comment type="catalytic activity">
    <reaction evidence="13">
        <text>N(6)-carboxybiotinyl-L-lysyl-[protein] + acetyl-CoA = N(6)-biotinyl-L-lysyl-[protein] + malonyl-CoA</text>
        <dbReference type="Rhea" id="RHEA:54728"/>
        <dbReference type="Rhea" id="RHEA-COMP:10505"/>
        <dbReference type="Rhea" id="RHEA-COMP:10506"/>
        <dbReference type="ChEBI" id="CHEBI:57288"/>
        <dbReference type="ChEBI" id="CHEBI:57384"/>
        <dbReference type="ChEBI" id="CHEBI:83144"/>
        <dbReference type="ChEBI" id="CHEBI:83145"/>
        <dbReference type="EC" id="2.1.3.15"/>
    </reaction>
</comment>
<feature type="domain" description="CoA carboxyltransferase N-terminal" evidence="14">
    <location>
        <begin position="13"/>
        <end position="270"/>
    </location>
</feature>
<dbReference type="GO" id="GO:0005524">
    <property type="term" value="F:ATP binding"/>
    <property type="evidence" value="ECO:0007669"/>
    <property type="project" value="UniProtKB-KW"/>
</dbReference>
<evidence type="ECO:0000256" key="7">
    <source>
        <dbReference type="ARBA" id="ARBA00022832"/>
    </source>
</evidence>
<evidence type="ECO:0000256" key="8">
    <source>
        <dbReference type="ARBA" id="ARBA00022833"/>
    </source>
</evidence>
<dbReference type="GO" id="GO:0009317">
    <property type="term" value="C:acetyl-CoA carboxylase complex"/>
    <property type="evidence" value="ECO:0007669"/>
    <property type="project" value="InterPro"/>
</dbReference>
<dbReference type="GO" id="GO:0003989">
    <property type="term" value="F:acetyl-CoA carboxylase activity"/>
    <property type="evidence" value="ECO:0007669"/>
    <property type="project" value="InterPro"/>
</dbReference>
<sequence>MNWFSEHINIKSLWIKCKSCGSSVFQKAFIENLYVCPKCQHHHFIPVYERIAMLADKGKFKELWEDVSSEDFLDFTINQQKYSEKLSITEKKTGNRSAFIAARIRMNGRNVNLGVIDFKFFGGSMGSVLGEKFFRLAMDSIKRKRPLVVVSASGGARMQEGIMSLMQMAKTSAVLSLMDDAKIPFISVPIHPTTGGVSASFAMLGDVIIAEKGALIGFAGPRVIEQTIKQKLPDNFQKAEFLQECGMVDMVVHRKDLKDTIARILGYLCK</sequence>
<dbReference type="InterPro" id="IPR029045">
    <property type="entry name" value="ClpP/crotonase-like_dom_sf"/>
</dbReference>
<evidence type="ECO:0000256" key="2">
    <source>
        <dbReference type="ARBA" id="ARBA00022516"/>
    </source>
</evidence>
<comment type="similarity">
    <text evidence="13">Belongs to the AccD/PCCB family.</text>
</comment>
<evidence type="ECO:0000259" key="14">
    <source>
        <dbReference type="PROSITE" id="PS50980"/>
    </source>
</evidence>
<dbReference type="GO" id="GO:0006633">
    <property type="term" value="P:fatty acid biosynthetic process"/>
    <property type="evidence" value="ECO:0007669"/>
    <property type="project" value="UniProtKB-KW"/>
</dbReference>
<keyword evidence="6 13" id="KW-0863">Zinc-finger</keyword>
<organism evidence="15 16">
    <name type="scientific">Muiribacterium halophilum</name>
    <dbReference type="NCBI Taxonomy" id="2053465"/>
    <lineage>
        <taxon>Bacteria</taxon>
        <taxon>Candidatus Muiribacteriota</taxon>
        <taxon>Candidatus Muiribacteriia</taxon>
        <taxon>Candidatus Muiribacteriales</taxon>
        <taxon>Candidatus Muiribacteriaceae</taxon>
        <taxon>Candidatus Muiribacterium</taxon>
    </lineage>
</organism>
<evidence type="ECO:0000256" key="6">
    <source>
        <dbReference type="ARBA" id="ARBA00022771"/>
    </source>
</evidence>
<name>A0A2N5ZH84_MUIH1</name>
<keyword evidence="5 13" id="KW-0547">Nucleotide-binding</keyword>
<feature type="binding site" evidence="13">
    <location>
        <position position="17"/>
    </location>
    <ligand>
        <name>Zn(2+)</name>
        <dbReference type="ChEBI" id="CHEBI:29105"/>
    </ligand>
</feature>
<feature type="binding site" evidence="13">
    <location>
        <position position="36"/>
    </location>
    <ligand>
        <name>Zn(2+)</name>
        <dbReference type="ChEBI" id="CHEBI:29105"/>
    </ligand>
</feature>
<dbReference type="AlphaFoldDB" id="A0A2N5ZH84"/>
<dbReference type="PROSITE" id="PS50980">
    <property type="entry name" value="COA_CT_NTER"/>
    <property type="match status" value="1"/>
</dbReference>
<dbReference type="Pfam" id="PF17848">
    <property type="entry name" value="Zn_ribbon_ACC"/>
    <property type="match status" value="1"/>
</dbReference>
<dbReference type="GO" id="GO:0008270">
    <property type="term" value="F:zinc ion binding"/>
    <property type="evidence" value="ECO:0007669"/>
    <property type="project" value="UniProtKB-UniRule"/>
</dbReference>